<dbReference type="EMBL" id="CP002824">
    <property type="protein sequence ID" value="AEG97006.1"/>
    <property type="molecule type" value="Genomic_DNA"/>
</dbReference>
<protein>
    <submittedName>
        <fullName evidence="4">Putative N-acetyltransferase</fullName>
    </submittedName>
</protein>
<dbReference type="Pfam" id="PF00583">
    <property type="entry name" value="Acetyltransf_1"/>
    <property type="match status" value="1"/>
</dbReference>
<dbReference type="PANTHER" id="PTHR43800">
    <property type="entry name" value="PEPTIDYL-LYSINE N-ACETYLTRANSFERASE YJAB"/>
    <property type="match status" value="1"/>
</dbReference>
<dbReference type="HOGENOM" id="CLU_096760_0_0_6"/>
<dbReference type="OrthoDB" id="572496at2"/>
<gene>
    <name evidence="4" type="ordered locus">EAE_10450</name>
</gene>
<dbReference type="GO" id="GO:0016747">
    <property type="term" value="F:acyltransferase activity, transferring groups other than amino-acyl groups"/>
    <property type="evidence" value="ECO:0007669"/>
    <property type="project" value="InterPro"/>
</dbReference>
<proteinExistence type="predicted"/>
<dbReference type="GeneID" id="93310267"/>
<dbReference type="SUPFAM" id="SSF55729">
    <property type="entry name" value="Acyl-CoA N-acyltransferases (Nat)"/>
    <property type="match status" value="1"/>
</dbReference>
<dbReference type="eggNOG" id="COG0456">
    <property type="taxonomic scope" value="Bacteria"/>
</dbReference>
<name>A0A0H3FNF3_KLEAK</name>
<dbReference type="RefSeq" id="WP_015704309.1">
    <property type="nucleotide sequence ID" value="NC_015663.1"/>
</dbReference>
<dbReference type="Proteomes" id="UP000008881">
    <property type="component" value="Chromosome"/>
</dbReference>
<dbReference type="PANTHER" id="PTHR43800:SF1">
    <property type="entry name" value="PEPTIDYL-LYSINE N-ACETYLTRANSFERASE YJAB"/>
    <property type="match status" value="1"/>
</dbReference>
<evidence type="ECO:0000256" key="1">
    <source>
        <dbReference type="ARBA" id="ARBA00022679"/>
    </source>
</evidence>
<keyword evidence="5" id="KW-1185">Reference proteome</keyword>
<organism evidence="4 5">
    <name type="scientific">Klebsiella aerogenes (strain ATCC 13048 / DSM 30053 / CCUG 1429 / JCM 1235 / KCTC 2190 / NBRC 13534 / NCIMB 10102 / NCTC 10006 / CDC 819-56)</name>
    <name type="common">Enterobacter aerogenes</name>
    <dbReference type="NCBI Taxonomy" id="1028307"/>
    <lineage>
        <taxon>Bacteria</taxon>
        <taxon>Pseudomonadati</taxon>
        <taxon>Pseudomonadota</taxon>
        <taxon>Gammaproteobacteria</taxon>
        <taxon>Enterobacterales</taxon>
        <taxon>Enterobacteriaceae</taxon>
        <taxon>Klebsiella/Raoultella group</taxon>
        <taxon>Klebsiella</taxon>
    </lineage>
</organism>
<accession>A0A0H3FNF3</accession>
<sequence length="177" mass="19814">MKTNTINPTITFRLTEEGDLPQLPALERSAAQSFARIPAFAWLAESPVMSVEQHRQYLETGHSLLALADDRPVGFLLSEPLDDALFIVEISVHQQWQGQGIGRALLSQTIDNARRDGFPAVTLTTFREVPWNAPFYTRLGFTILNELHLPEGLAAKRALETEHGLTAETRCAMRLDF</sequence>
<dbReference type="PROSITE" id="PS51186">
    <property type="entry name" value="GNAT"/>
    <property type="match status" value="1"/>
</dbReference>
<dbReference type="PATRIC" id="fig|1028307.3.peg.2080"/>
<dbReference type="CDD" id="cd04301">
    <property type="entry name" value="NAT_SF"/>
    <property type="match status" value="1"/>
</dbReference>
<dbReference type="KEGG" id="eae:EAE_10450"/>
<dbReference type="InterPro" id="IPR000182">
    <property type="entry name" value="GNAT_dom"/>
</dbReference>
<keyword evidence="1 4" id="KW-0808">Transferase</keyword>
<evidence type="ECO:0000259" key="3">
    <source>
        <dbReference type="PROSITE" id="PS51186"/>
    </source>
</evidence>
<dbReference type="InterPro" id="IPR016181">
    <property type="entry name" value="Acyl_CoA_acyltransferase"/>
</dbReference>
<dbReference type="AlphaFoldDB" id="A0A0H3FNF3"/>
<evidence type="ECO:0000313" key="5">
    <source>
        <dbReference type="Proteomes" id="UP000008881"/>
    </source>
</evidence>
<evidence type="ECO:0000313" key="4">
    <source>
        <dbReference type="EMBL" id="AEG97006.1"/>
    </source>
</evidence>
<evidence type="ECO:0000256" key="2">
    <source>
        <dbReference type="ARBA" id="ARBA00023315"/>
    </source>
</evidence>
<keyword evidence="2" id="KW-0012">Acyltransferase</keyword>
<reference evidence="4 5" key="1">
    <citation type="journal article" date="2012" name="J. Bacteriol.">
        <title>Complete genome sequence of Enterobacter aerogenes KCTC 2190.</title>
        <authorList>
            <person name="Shin S.H."/>
            <person name="Kim S."/>
            <person name="Kim J.Y."/>
            <person name="Lee S."/>
            <person name="Um Y."/>
            <person name="Oh M.K."/>
            <person name="Kim Y.R."/>
            <person name="Lee J."/>
            <person name="Yang K.S."/>
        </authorList>
    </citation>
    <scope>NUCLEOTIDE SEQUENCE [LARGE SCALE GENOMIC DNA]</scope>
    <source>
        <strain evidence="4 5">KCTC 2190</strain>
    </source>
</reference>
<feature type="domain" description="N-acetyltransferase" evidence="3">
    <location>
        <begin position="10"/>
        <end position="160"/>
    </location>
</feature>
<dbReference type="Gene3D" id="3.40.630.30">
    <property type="match status" value="1"/>
</dbReference>